<dbReference type="PANTHER" id="PTHR19321">
    <property type="entry name" value="PROTEIN REGULATOR OF CYTOKINESIS 1 PRC1-RELATED"/>
    <property type="match status" value="1"/>
</dbReference>
<feature type="coiled-coil region" evidence="1">
    <location>
        <begin position="118"/>
        <end position="145"/>
    </location>
</feature>
<name>A0ABD1F128_HYPHA</name>
<protein>
    <recommendedName>
        <fullName evidence="5">Protein regulator of cytokinesis 1</fullName>
    </recommendedName>
</protein>
<dbReference type="Proteomes" id="UP001566132">
    <property type="component" value="Unassembled WGS sequence"/>
</dbReference>
<dbReference type="Pfam" id="PF03999">
    <property type="entry name" value="MAP65_ASE1"/>
    <property type="match status" value="1"/>
</dbReference>
<feature type="compositionally biased region" description="Polar residues" evidence="2">
    <location>
        <begin position="577"/>
        <end position="591"/>
    </location>
</feature>
<sequence length="668" mass="77866">MNKIEDQSIMEVLHDTPWAVGVIEKLTDNVQKGFLSWFAMTKTVAGTKEDDIKPWIETFTIAIDQTISDMVIDMSKVQDDVMADIKKFFKKLRDVCTELKEPTPVKIGANTLCLYEEKLQLAKEIKKYEEIIEARKEELNALNKKQASCCKRLKIEPKVVLSYPPLPSREQLEELHANIEELEAMKFEREELYIEKKHFIEELVNEIKYKPNNEFEKMVLTSHDFVFSSENMEQLDLFVKDLEAIKKSTKEEIDRLRLRIEDLWKLLEVDLRDQDEFRSHYTGISLDTLQALRAEDKRCNEIKKANIKVFVDKLRDELAAIWTMCHCSEEEKNNFEYFDCDYYSEDLLEIFEVELQKWKNYYEENKKLLHAIEKHQELWKRVITLEETAATTSTNRYKNRGGKLLLEEKERNKLSTQVPKLEEQILLLAEQYSQKYNVPFLTYGKTAQEHISQLHEERENQKKLKLSARKQQRDATIVPGTSKAAMALFPSTSNMVTPTMTSNVKRKINATPKSENIKRLKSETPKIVRKLTPRTIPKVKVTLATMPLATQKRRSRTSLDKRRRQRSSDKIRKATTKSENTPTRNPARDTTYSHFESTLSNRCDNVNSTFTENAAPLVRTPSRPLLQKTPVKTPIPKSLQRTPGGSRTPVNRSQTKLSTCRSNLKLMF</sequence>
<keyword evidence="4" id="KW-1185">Reference proteome</keyword>
<accession>A0ABD1F128</accession>
<dbReference type="Gene3D" id="1.20.58.1520">
    <property type="match status" value="1"/>
</dbReference>
<organism evidence="3 4">
    <name type="scientific">Hypothenemus hampei</name>
    <name type="common">Coffee berry borer</name>
    <dbReference type="NCBI Taxonomy" id="57062"/>
    <lineage>
        <taxon>Eukaryota</taxon>
        <taxon>Metazoa</taxon>
        <taxon>Ecdysozoa</taxon>
        <taxon>Arthropoda</taxon>
        <taxon>Hexapoda</taxon>
        <taxon>Insecta</taxon>
        <taxon>Pterygota</taxon>
        <taxon>Neoptera</taxon>
        <taxon>Endopterygota</taxon>
        <taxon>Coleoptera</taxon>
        <taxon>Polyphaga</taxon>
        <taxon>Cucujiformia</taxon>
        <taxon>Curculionidae</taxon>
        <taxon>Scolytinae</taxon>
        <taxon>Hypothenemus</taxon>
    </lineage>
</organism>
<reference evidence="3 4" key="1">
    <citation type="submission" date="2024-05" db="EMBL/GenBank/DDBJ databases">
        <title>Genetic variation in Jamaican populations of the coffee berry borer (Hypothenemus hampei).</title>
        <authorList>
            <person name="Errbii M."/>
            <person name="Myrie A."/>
        </authorList>
    </citation>
    <scope>NUCLEOTIDE SEQUENCE [LARGE SCALE GENOMIC DNA]</scope>
    <source>
        <strain evidence="3">JA-Hopewell-2020-01-JO</strain>
        <tissue evidence="3">Whole body</tissue>
    </source>
</reference>
<evidence type="ECO:0000256" key="2">
    <source>
        <dbReference type="SAM" id="MobiDB-lite"/>
    </source>
</evidence>
<evidence type="ECO:0000313" key="4">
    <source>
        <dbReference type="Proteomes" id="UP001566132"/>
    </source>
</evidence>
<comment type="caution">
    <text evidence="3">The sequence shown here is derived from an EMBL/GenBank/DDBJ whole genome shotgun (WGS) entry which is preliminary data.</text>
</comment>
<feature type="region of interest" description="Disordered" evidence="2">
    <location>
        <begin position="619"/>
        <end position="655"/>
    </location>
</feature>
<evidence type="ECO:0000313" key="3">
    <source>
        <dbReference type="EMBL" id="KAL1508947.1"/>
    </source>
</evidence>
<feature type="compositionally biased region" description="Basic residues" evidence="2">
    <location>
        <begin position="551"/>
        <end position="565"/>
    </location>
</feature>
<dbReference type="EMBL" id="JBDJPC010000003">
    <property type="protein sequence ID" value="KAL1508947.1"/>
    <property type="molecule type" value="Genomic_DNA"/>
</dbReference>
<evidence type="ECO:0000256" key="1">
    <source>
        <dbReference type="SAM" id="Coils"/>
    </source>
</evidence>
<dbReference type="PANTHER" id="PTHR19321:SF41">
    <property type="entry name" value="FASCETTO-RELATED"/>
    <property type="match status" value="1"/>
</dbReference>
<dbReference type="AlphaFoldDB" id="A0ABD1F128"/>
<proteinExistence type="predicted"/>
<keyword evidence="1" id="KW-0175">Coiled coil</keyword>
<feature type="compositionally biased region" description="Polar residues" evidence="2">
    <location>
        <begin position="639"/>
        <end position="655"/>
    </location>
</feature>
<gene>
    <name evidence="3" type="ORF">ABEB36_003761</name>
</gene>
<evidence type="ECO:0008006" key="5">
    <source>
        <dbReference type="Google" id="ProtNLM"/>
    </source>
</evidence>
<feature type="region of interest" description="Disordered" evidence="2">
    <location>
        <begin position="545"/>
        <end position="591"/>
    </location>
</feature>
<dbReference type="InterPro" id="IPR007145">
    <property type="entry name" value="MAP65_Ase1_PRC1"/>
</dbReference>